<evidence type="ECO:0000313" key="2">
    <source>
        <dbReference type="Proteomes" id="UP000003824"/>
    </source>
</evidence>
<accession>D5ZU58</accession>
<dbReference type="Proteomes" id="UP000003824">
    <property type="component" value="Unassembled WGS sequence"/>
</dbReference>
<dbReference type="AlphaFoldDB" id="D5ZU58"/>
<sequence>MPLFVPHAGNVTDRHALGHEAAQAHRLRRLHEIAGTESLASL</sequence>
<name>D5ZU58_STRV1</name>
<reference evidence="2" key="1">
    <citation type="submission" date="2008-12" db="EMBL/GenBank/DDBJ databases">
        <title>Annotation of Streptomyces ghanaensis ATCC 14672.</title>
        <authorList>
            <consortium name="The Broad Institute Genome Sequencing Platform"/>
            <consortium name="Broad Institute Microbial Sequencing Center"/>
            <person name="Fischbach M."/>
            <person name="Ward D."/>
            <person name="Young S."/>
            <person name="Kodira C.D."/>
            <person name="Zeng Q."/>
            <person name="Koehrsen M."/>
            <person name="Godfrey P."/>
            <person name="Alvarado L."/>
            <person name="Berlin A.M."/>
            <person name="Borenstein D."/>
            <person name="Chen Z."/>
            <person name="Engels R."/>
            <person name="Freedman E."/>
            <person name="Gellesch M."/>
            <person name="Goldberg J."/>
            <person name="Griggs A."/>
            <person name="Gujja S."/>
            <person name="Heiman D.I."/>
            <person name="Hepburn T.A."/>
            <person name="Howarth C."/>
            <person name="Jen D."/>
            <person name="Larson L."/>
            <person name="Lewis B."/>
            <person name="Mehta T."/>
            <person name="Park D."/>
            <person name="Pearson M."/>
            <person name="Roberts A."/>
            <person name="Saif S."/>
            <person name="Shea T.D."/>
            <person name="Shenoy N."/>
            <person name="Sisk P."/>
            <person name="Stolte C."/>
            <person name="Sykes S.N."/>
            <person name="Walk T."/>
            <person name="White J."/>
            <person name="Yandava C."/>
            <person name="Straight P."/>
            <person name="Clardy J."/>
            <person name="Hung D."/>
            <person name="Kolter R."/>
            <person name="Mekalanos J."/>
            <person name="Walker S."/>
            <person name="Walsh C.T."/>
            <person name="Wieland B.L.C."/>
            <person name="Ilzarbe M."/>
            <person name="Galagan J."/>
            <person name="Nusbaum C."/>
            <person name="Birren B."/>
        </authorList>
    </citation>
    <scope>NUCLEOTIDE SEQUENCE [LARGE SCALE GENOMIC DNA]</scope>
    <source>
        <strain evidence="2">ATCC 14672 / DSM 40746 / JCM 4963 / KCTC 9882 / NRRL B-12104 / FH 1290</strain>
    </source>
</reference>
<protein>
    <submittedName>
        <fullName evidence="1">Predicted protein</fullName>
    </submittedName>
</protein>
<organism evidence="1 2">
    <name type="scientific">Streptomyces viridosporus (strain ATCC 14672 / DSM 40746 / JCM 4963 / KCTC 9882 / NRRL B-12104 / FH 1290)</name>
    <name type="common">Streptomyces ghanaensis</name>
    <dbReference type="NCBI Taxonomy" id="566461"/>
    <lineage>
        <taxon>Bacteria</taxon>
        <taxon>Bacillati</taxon>
        <taxon>Actinomycetota</taxon>
        <taxon>Actinomycetes</taxon>
        <taxon>Kitasatosporales</taxon>
        <taxon>Streptomycetaceae</taxon>
        <taxon>Streptomyces</taxon>
    </lineage>
</organism>
<dbReference type="EMBL" id="DS999641">
    <property type="protein sequence ID" value="EFE64892.2"/>
    <property type="molecule type" value="Genomic_DNA"/>
</dbReference>
<proteinExistence type="predicted"/>
<evidence type="ECO:0000313" key="1">
    <source>
        <dbReference type="EMBL" id="EFE64892.2"/>
    </source>
</evidence>
<gene>
    <name evidence="1" type="ORF">SSFG_00146</name>
</gene>